<protein>
    <submittedName>
        <fullName evidence="1">Uncharacterized protein</fullName>
    </submittedName>
</protein>
<sequence>MEKEVGKKVKISRKGKKAWRSKISTEDIDDYFEKSTKDVLSGGPLIKLPIGSLFYVDKLQVFLTGDSLSLRDRTLCVCVC</sequence>
<evidence type="ECO:0000313" key="1">
    <source>
        <dbReference type="EMBL" id="KAH7837159.1"/>
    </source>
</evidence>
<accession>A0ACB7X981</accession>
<gene>
    <name evidence="1" type="ORF">Vadar_010310</name>
</gene>
<organism evidence="1 2">
    <name type="scientific">Vaccinium darrowii</name>
    <dbReference type="NCBI Taxonomy" id="229202"/>
    <lineage>
        <taxon>Eukaryota</taxon>
        <taxon>Viridiplantae</taxon>
        <taxon>Streptophyta</taxon>
        <taxon>Embryophyta</taxon>
        <taxon>Tracheophyta</taxon>
        <taxon>Spermatophyta</taxon>
        <taxon>Magnoliopsida</taxon>
        <taxon>eudicotyledons</taxon>
        <taxon>Gunneridae</taxon>
        <taxon>Pentapetalae</taxon>
        <taxon>asterids</taxon>
        <taxon>Ericales</taxon>
        <taxon>Ericaceae</taxon>
        <taxon>Vaccinioideae</taxon>
        <taxon>Vaccinieae</taxon>
        <taxon>Vaccinium</taxon>
    </lineage>
</organism>
<reference evidence="1 2" key="1">
    <citation type="journal article" date="2021" name="Hortic Res">
        <title>High-quality reference genome and annotation aids understanding of berry development for evergreen blueberry (Vaccinium darrowii).</title>
        <authorList>
            <person name="Yu J."/>
            <person name="Hulse-Kemp A.M."/>
            <person name="Babiker E."/>
            <person name="Staton M."/>
        </authorList>
    </citation>
    <scope>NUCLEOTIDE SEQUENCE [LARGE SCALE GENOMIC DNA]</scope>
    <source>
        <strain evidence="2">cv. NJ 8807/NJ 8810</strain>
        <tissue evidence="1">Young leaf</tissue>
    </source>
</reference>
<proteinExistence type="predicted"/>
<name>A0ACB7X981_9ERIC</name>
<dbReference type="EMBL" id="CM037156">
    <property type="protein sequence ID" value="KAH7837159.1"/>
    <property type="molecule type" value="Genomic_DNA"/>
</dbReference>
<dbReference type="Proteomes" id="UP000828048">
    <property type="component" value="Chromosome 6"/>
</dbReference>
<keyword evidence="2" id="KW-1185">Reference proteome</keyword>
<comment type="caution">
    <text evidence="1">The sequence shown here is derived from an EMBL/GenBank/DDBJ whole genome shotgun (WGS) entry which is preliminary data.</text>
</comment>
<evidence type="ECO:0000313" key="2">
    <source>
        <dbReference type="Proteomes" id="UP000828048"/>
    </source>
</evidence>